<dbReference type="PANTHER" id="PTHR11049:SF31">
    <property type="entry name" value="HOTDOG ACOT-TYPE DOMAIN-CONTAINING PROTEIN"/>
    <property type="match status" value="1"/>
</dbReference>
<dbReference type="GO" id="GO:0009062">
    <property type="term" value="P:fatty acid catabolic process"/>
    <property type="evidence" value="ECO:0007669"/>
    <property type="project" value="TreeGrafter"/>
</dbReference>
<dbReference type="InterPro" id="IPR040170">
    <property type="entry name" value="Cytosol_ACT"/>
</dbReference>
<dbReference type="Pfam" id="PF03061">
    <property type="entry name" value="4HBT"/>
    <property type="match status" value="1"/>
</dbReference>
<dbReference type="AlphaFoldDB" id="A0A2J6WKD8"/>
<protein>
    <submittedName>
        <fullName evidence="5">Acyl-CoA thioesterase</fullName>
    </submittedName>
</protein>
<dbReference type="SUPFAM" id="SSF54637">
    <property type="entry name" value="Thioesterase/thiol ester dehydrase-isomerase"/>
    <property type="match status" value="1"/>
</dbReference>
<dbReference type="GO" id="GO:0005829">
    <property type="term" value="C:cytosol"/>
    <property type="evidence" value="ECO:0007669"/>
    <property type="project" value="TreeGrafter"/>
</dbReference>
<evidence type="ECO:0000256" key="1">
    <source>
        <dbReference type="ARBA" id="ARBA00010458"/>
    </source>
</evidence>
<reference evidence="5 6" key="1">
    <citation type="submission" date="2018-01" db="EMBL/GenBank/DDBJ databases">
        <title>Metagenomic assembled genomes from two thermal pools in the Uzon Caldera, Kamchatka, Russia.</title>
        <authorList>
            <person name="Wilkins L."/>
            <person name="Ettinger C."/>
        </authorList>
    </citation>
    <scope>NUCLEOTIDE SEQUENCE [LARGE SCALE GENOMIC DNA]</scope>
    <source>
        <strain evidence="5">ZAV-05</strain>
    </source>
</reference>
<dbReference type="InterPro" id="IPR029069">
    <property type="entry name" value="HotDog_dom_sf"/>
</dbReference>
<name>A0A2J6WKD8_9BACT</name>
<dbReference type="Proteomes" id="UP000242881">
    <property type="component" value="Unassembled WGS sequence"/>
</dbReference>
<evidence type="ECO:0000256" key="3">
    <source>
        <dbReference type="PROSITE-ProRule" id="PRU01106"/>
    </source>
</evidence>
<dbReference type="InterPro" id="IPR033120">
    <property type="entry name" value="HOTDOG_ACOT"/>
</dbReference>
<organism evidence="5 6">
    <name type="scientific">Calditerrivibrio nitroreducens</name>
    <dbReference type="NCBI Taxonomy" id="477976"/>
    <lineage>
        <taxon>Bacteria</taxon>
        <taxon>Pseudomonadati</taxon>
        <taxon>Deferribacterota</taxon>
        <taxon>Deferribacteres</taxon>
        <taxon>Deferribacterales</taxon>
        <taxon>Calditerrivibrionaceae</taxon>
    </lineage>
</organism>
<keyword evidence="2 3" id="KW-0378">Hydrolase</keyword>
<evidence type="ECO:0000259" key="4">
    <source>
        <dbReference type="PROSITE" id="PS51770"/>
    </source>
</evidence>
<dbReference type="InterPro" id="IPR006683">
    <property type="entry name" value="Thioestr_dom"/>
</dbReference>
<evidence type="ECO:0000313" key="5">
    <source>
        <dbReference type="EMBL" id="PMP70833.1"/>
    </source>
</evidence>
<comment type="similarity">
    <text evidence="1">Belongs to the acyl coenzyme A hydrolase family.</text>
</comment>
<gene>
    <name evidence="5" type="ORF">C0187_04760</name>
</gene>
<feature type="domain" description="HotDog ACOT-type" evidence="4">
    <location>
        <begin position="1"/>
        <end position="110"/>
    </location>
</feature>
<proteinExistence type="inferred from homology"/>
<comment type="caution">
    <text evidence="5">The sequence shown here is derived from an EMBL/GenBank/DDBJ whole genome shotgun (WGS) entry which is preliminary data.</text>
</comment>
<sequence>MRNYVNVRTEHLNHHGYLFGGILLKWVDEFAWMTASLDFPHCTMVTVAMDDIEFKRRVKNGAILRFDIKPFKIGNSSATYKVEVFADEPGADCEIEVFATKITFVRIDEDGKAIPLPKKPKLRSEIE</sequence>
<dbReference type="PROSITE" id="PS51770">
    <property type="entry name" value="HOTDOG_ACOT"/>
    <property type="match status" value="1"/>
</dbReference>
<dbReference type="GO" id="GO:0006637">
    <property type="term" value="P:acyl-CoA metabolic process"/>
    <property type="evidence" value="ECO:0007669"/>
    <property type="project" value="TreeGrafter"/>
</dbReference>
<dbReference type="PANTHER" id="PTHR11049">
    <property type="entry name" value="ACYL COENZYME A THIOESTER HYDROLASE"/>
    <property type="match status" value="1"/>
</dbReference>
<accession>A0A2J6WKD8</accession>
<evidence type="ECO:0000256" key="2">
    <source>
        <dbReference type="ARBA" id="ARBA00022801"/>
    </source>
</evidence>
<evidence type="ECO:0000313" key="6">
    <source>
        <dbReference type="Proteomes" id="UP000242881"/>
    </source>
</evidence>
<dbReference type="Gene3D" id="3.10.129.10">
    <property type="entry name" value="Hotdog Thioesterase"/>
    <property type="match status" value="1"/>
</dbReference>
<dbReference type="GO" id="GO:0052816">
    <property type="term" value="F:long-chain fatty acyl-CoA hydrolase activity"/>
    <property type="evidence" value="ECO:0007669"/>
    <property type="project" value="TreeGrafter"/>
</dbReference>
<dbReference type="EMBL" id="PNIN01000048">
    <property type="protein sequence ID" value="PMP70833.1"/>
    <property type="molecule type" value="Genomic_DNA"/>
</dbReference>
<dbReference type="CDD" id="cd03442">
    <property type="entry name" value="BFIT_BACH"/>
    <property type="match status" value="1"/>
</dbReference>